<reference evidence="1 2" key="1">
    <citation type="submission" date="2018-03" db="EMBL/GenBank/DDBJ databases">
        <title>Draft Genome Sequences of the Obligatory Marine Myxobacteria Enhygromyxa salina SWB007.</title>
        <authorList>
            <person name="Poehlein A."/>
            <person name="Moghaddam J.A."/>
            <person name="Harms H."/>
            <person name="Alanjari M."/>
            <person name="Koenig G.M."/>
            <person name="Daniel R."/>
            <person name="Schaeberle T.F."/>
        </authorList>
    </citation>
    <scope>NUCLEOTIDE SEQUENCE [LARGE SCALE GENOMIC DNA]</scope>
    <source>
        <strain evidence="1 2">SWB007</strain>
    </source>
</reference>
<protein>
    <recommendedName>
        <fullName evidence="3">Lipocalin-like domain-containing protein</fullName>
    </recommendedName>
</protein>
<evidence type="ECO:0000313" key="1">
    <source>
        <dbReference type="EMBL" id="PRQ00527.1"/>
    </source>
</evidence>
<evidence type="ECO:0008006" key="3">
    <source>
        <dbReference type="Google" id="ProtNLM"/>
    </source>
</evidence>
<dbReference type="EMBL" id="PVNL01000118">
    <property type="protein sequence ID" value="PRQ00527.1"/>
    <property type="molecule type" value="Genomic_DNA"/>
</dbReference>
<evidence type="ECO:0000313" key="2">
    <source>
        <dbReference type="Proteomes" id="UP000238823"/>
    </source>
</evidence>
<sequence>MLILELFTQIALLTFGTTAGADVETRDASPSANVLGDSAEAFQGYWMGTDPLNGSDHRRDFVTSDPTTVSMVGRDSFILICGTDQGAATFEDGVASGQNLATDNFLIKCFNTGTEILLKARYELLETNVMIETLTTQEGYFVMSSTFYRVSG</sequence>
<gene>
    <name evidence="1" type="ORF">ENSA7_60210</name>
</gene>
<organism evidence="1 2">
    <name type="scientific">Enhygromyxa salina</name>
    <dbReference type="NCBI Taxonomy" id="215803"/>
    <lineage>
        <taxon>Bacteria</taxon>
        <taxon>Pseudomonadati</taxon>
        <taxon>Myxococcota</taxon>
        <taxon>Polyangia</taxon>
        <taxon>Nannocystales</taxon>
        <taxon>Nannocystaceae</taxon>
        <taxon>Enhygromyxa</taxon>
    </lineage>
</organism>
<dbReference type="Proteomes" id="UP000238823">
    <property type="component" value="Unassembled WGS sequence"/>
</dbReference>
<name>A0A2S9Y5Z5_9BACT</name>
<comment type="caution">
    <text evidence="1">The sequence shown here is derived from an EMBL/GenBank/DDBJ whole genome shotgun (WGS) entry which is preliminary data.</text>
</comment>
<dbReference type="AlphaFoldDB" id="A0A2S9Y5Z5"/>
<proteinExistence type="predicted"/>
<accession>A0A2S9Y5Z5</accession>